<protein>
    <submittedName>
        <fullName evidence="2">Transposase-like protein</fullName>
    </submittedName>
</protein>
<dbReference type="InterPro" id="IPR024442">
    <property type="entry name" value="Transposase_Zn_ribbon"/>
</dbReference>
<proteinExistence type="predicted"/>
<dbReference type="AlphaFoldDB" id="A0A9X0QIP5"/>
<dbReference type="Pfam" id="PF12760">
    <property type="entry name" value="Zn_ribbon_IS1595"/>
    <property type="match status" value="1"/>
</dbReference>
<evidence type="ECO:0000259" key="1">
    <source>
        <dbReference type="Pfam" id="PF12760"/>
    </source>
</evidence>
<sequence>MNLFNLAKKFPTEEHALAYWMKTRWPDGARCLACDHDKCYLIETKGKTGKVARLFECADCGLHFSATTNSLFHDSHLPLQKWFMAISLMVEAKKGISANQMKRHIGVTYKTAWYVCHRIRQAMQEGPNFTVGGPTTTVEIDETYVGGRNRLQGHKASHKGKTAVLVLAEREGQIHMQKMKKHWSWPYA</sequence>
<keyword evidence="3" id="KW-1185">Reference proteome</keyword>
<dbReference type="EMBL" id="JACHEB010000012">
    <property type="protein sequence ID" value="MBB5330854.1"/>
    <property type="molecule type" value="Genomic_DNA"/>
</dbReference>
<organism evidence="2 3">
    <name type="scientific">Tunturiibacter gelidiferens</name>
    <dbReference type="NCBI Taxonomy" id="3069689"/>
    <lineage>
        <taxon>Bacteria</taxon>
        <taxon>Pseudomonadati</taxon>
        <taxon>Acidobacteriota</taxon>
        <taxon>Terriglobia</taxon>
        <taxon>Terriglobales</taxon>
        <taxon>Acidobacteriaceae</taxon>
        <taxon>Tunturiibacter</taxon>
    </lineage>
</organism>
<dbReference type="NCBIfam" id="NF033547">
    <property type="entry name" value="transpos_IS1595"/>
    <property type="match status" value="1"/>
</dbReference>
<dbReference type="Proteomes" id="UP000535182">
    <property type="component" value="Unassembled WGS sequence"/>
</dbReference>
<reference evidence="2 3" key="1">
    <citation type="submission" date="2020-08" db="EMBL/GenBank/DDBJ databases">
        <title>Genomic Encyclopedia of Type Strains, Phase IV (KMG-V): Genome sequencing to study the core and pangenomes of soil and plant-associated prokaryotes.</title>
        <authorList>
            <person name="Whitman W."/>
        </authorList>
    </citation>
    <scope>NUCLEOTIDE SEQUENCE [LARGE SCALE GENOMIC DNA]</scope>
    <source>
        <strain evidence="2 3">X5P2</strain>
    </source>
</reference>
<dbReference type="RefSeq" id="WP_183980676.1">
    <property type="nucleotide sequence ID" value="NZ_JACHEB010000012.1"/>
</dbReference>
<evidence type="ECO:0000313" key="2">
    <source>
        <dbReference type="EMBL" id="MBB5330854.1"/>
    </source>
</evidence>
<feature type="domain" description="Transposase zinc-ribbon" evidence="1">
    <location>
        <begin position="11"/>
        <end position="61"/>
    </location>
</feature>
<evidence type="ECO:0000313" key="3">
    <source>
        <dbReference type="Proteomes" id="UP000535182"/>
    </source>
</evidence>
<comment type="caution">
    <text evidence="2">The sequence shown here is derived from an EMBL/GenBank/DDBJ whole genome shotgun (WGS) entry which is preliminary data.</text>
</comment>
<accession>A0A9X0QIP5</accession>
<name>A0A9X0QIP5_9BACT</name>
<gene>
    <name evidence="2" type="ORF">HDF14_004491</name>
</gene>